<reference evidence="4" key="1">
    <citation type="journal article" date="2019" name="Int. J. Syst. Evol. Microbiol.">
        <title>The Global Catalogue of Microorganisms (GCM) 10K type strain sequencing project: providing services to taxonomists for standard genome sequencing and annotation.</title>
        <authorList>
            <consortium name="The Broad Institute Genomics Platform"/>
            <consortium name="The Broad Institute Genome Sequencing Center for Infectious Disease"/>
            <person name="Wu L."/>
            <person name="Ma J."/>
        </authorList>
    </citation>
    <scope>NUCLEOTIDE SEQUENCE [LARGE SCALE GENOMIC DNA]</scope>
    <source>
        <strain evidence="4">JCM 17738</strain>
    </source>
</reference>
<evidence type="ECO:0000259" key="2">
    <source>
        <dbReference type="Pfam" id="PF07883"/>
    </source>
</evidence>
<dbReference type="CDD" id="cd02223">
    <property type="entry name" value="cupin_Bh2720-like"/>
    <property type="match status" value="1"/>
</dbReference>
<dbReference type="InterPro" id="IPR052538">
    <property type="entry name" value="Flavonoid_dioxygenase-like"/>
</dbReference>
<proteinExistence type="predicted"/>
<feature type="domain" description="Cupin type-2" evidence="2">
    <location>
        <begin position="37"/>
        <end position="112"/>
    </location>
</feature>
<dbReference type="Proteomes" id="UP001500390">
    <property type="component" value="Unassembled WGS sequence"/>
</dbReference>
<sequence>MTDHGPHPFVTDIEAATLGNNAFRSTLWTGKHLQLTVMCLQPEEEIGLEVHHDIDQFIRVEGGRGQVVMGLTREDLSFTRDVADDDVVLVPAGSWHNVVNTGDEPLRLYSVYGPAEHPHGTIHVTKVEADADEHDHHHSATDHPRVSREI</sequence>
<dbReference type="Gene3D" id="2.60.120.10">
    <property type="entry name" value="Jelly Rolls"/>
    <property type="match status" value="1"/>
</dbReference>
<dbReference type="InterPro" id="IPR014710">
    <property type="entry name" value="RmlC-like_jellyroll"/>
</dbReference>
<dbReference type="EMBL" id="BAABFX010000023">
    <property type="protein sequence ID" value="GAA4394169.1"/>
    <property type="molecule type" value="Genomic_DNA"/>
</dbReference>
<evidence type="ECO:0000313" key="4">
    <source>
        <dbReference type="Proteomes" id="UP001500390"/>
    </source>
</evidence>
<dbReference type="RefSeq" id="WP_159903696.1">
    <property type="nucleotide sequence ID" value="NZ_BAABFX010000023.1"/>
</dbReference>
<dbReference type="PANTHER" id="PTHR43346">
    <property type="entry name" value="LIGAND BINDING DOMAIN PROTEIN, PUTATIVE (AFU_ORTHOLOGUE AFUA_6G14370)-RELATED"/>
    <property type="match status" value="1"/>
</dbReference>
<comment type="caution">
    <text evidence="3">The sequence shown here is derived from an EMBL/GenBank/DDBJ whole genome shotgun (WGS) entry which is preliminary data.</text>
</comment>
<dbReference type="PANTHER" id="PTHR43346:SF1">
    <property type="entry name" value="QUERCETIN 2,3-DIOXYGENASE-RELATED"/>
    <property type="match status" value="1"/>
</dbReference>
<organism evidence="3 4">
    <name type="scientific">Ornithinibacter aureus</name>
    <dbReference type="NCBI Taxonomy" id="622664"/>
    <lineage>
        <taxon>Bacteria</taxon>
        <taxon>Bacillati</taxon>
        <taxon>Actinomycetota</taxon>
        <taxon>Actinomycetes</taxon>
        <taxon>Micrococcales</taxon>
        <taxon>Intrasporangiaceae</taxon>
        <taxon>Ornithinibacter</taxon>
    </lineage>
</organism>
<dbReference type="SUPFAM" id="SSF51182">
    <property type="entry name" value="RmlC-like cupins"/>
    <property type="match status" value="1"/>
</dbReference>
<feature type="region of interest" description="Disordered" evidence="1">
    <location>
        <begin position="131"/>
        <end position="150"/>
    </location>
</feature>
<accession>A0ABP8JPR3</accession>
<name>A0ABP8JPR3_9MICO</name>
<dbReference type="InterPro" id="IPR013096">
    <property type="entry name" value="Cupin_2"/>
</dbReference>
<evidence type="ECO:0000256" key="1">
    <source>
        <dbReference type="SAM" id="MobiDB-lite"/>
    </source>
</evidence>
<gene>
    <name evidence="3" type="ORF">GCM10023153_14930</name>
</gene>
<dbReference type="InterPro" id="IPR011051">
    <property type="entry name" value="RmlC_Cupin_sf"/>
</dbReference>
<dbReference type="Pfam" id="PF07883">
    <property type="entry name" value="Cupin_2"/>
    <property type="match status" value="1"/>
</dbReference>
<evidence type="ECO:0000313" key="3">
    <source>
        <dbReference type="EMBL" id="GAA4394169.1"/>
    </source>
</evidence>
<protein>
    <recommendedName>
        <fullName evidence="2">Cupin type-2 domain-containing protein</fullName>
    </recommendedName>
</protein>
<keyword evidence="4" id="KW-1185">Reference proteome</keyword>